<keyword evidence="1" id="KW-0805">Transcription regulation</keyword>
<feature type="domain" description="Myb-like" evidence="5">
    <location>
        <begin position="21"/>
        <end position="72"/>
    </location>
</feature>
<evidence type="ECO:0000256" key="2">
    <source>
        <dbReference type="ARBA" id="ARBA00023125"/>
    </source>
</evidence>
<protein>
    <recommendedName>
        <fullName evidence="10">Myb-like DNA-binding domain containing protein</fullName>
    </recommendedName>
</protein>
<keyword evidence="9" id="KW-1185">Reference proteome</keyword>
<dbReference type="InterPro" id="IPR001005">
    <property type="entry name" value="SANT/Myb"/>
</dbReference>
<gene>
    <name evidence="8" type="ORF">M9Y10_019734</name>
</gene>
<dbReference type="InterPro" id="IPR051575">
    <property type="entry name" value="Myb-like_DNA-bd"/>
</dbReference>
<dbReference type="CDD" id="cd00167">
    <property type="entry name" value="SANT"/>
    <property type="match status" value="2"/>
</dbReference>
<keyword evidence="4" id="KW-0539">Nucleus</keyword>
<dbReference type="Pfam" id="PF13921">
    <property type="entry name" value="Myb_DNA-bind_6"/>
    <property type="match status" value="1"/>
</dbReference>
<evidence type="ECO:0000259" key="7">
    <source>
        <dbReference type="PROSITE" id="PS51294"/>
    </source>
</evidence>
<sequence>MNSNSSLLNPQKECIPKDTIPVKKKRAVFTKEEDKRLIKAVQDYGEGNWSLIASYVGNRTKRQCSERWRKFLCPTINLSKWTQEEDNLLLIKFIQLGPKWTLISKFFDNRTDVNVKARYVILNRKMKKRQEFLEKVKLFTSASVKPKSGQKKLNNVSNINFDMKTNNLSQNFTEISNNFIISNEQKIEVDEIMNNQHRNNVDSSPDVNLKFQYNNVETKQTTENGNSKMTQNHQNTQNSFFDFDFTDIANYYNIDLWKNTTNNEELPYEDDVYF</sequence>
<dbReference type="InterPro" id="IPR009057">
    <property type="entry name" value="Homeodomain-like_sf"/>
</dbReference>
<dbReference type="PROSITE" id="PS50090">
    <property type="entry name" value="MYB_LIKE"/>
    <property type="match status" value="2"/>
</dbReference>
<feature type="domain" description="HTH myb-type" evidence="7">
    <location>
        <begin position="80"/>
        <end position="127"/>
    </location>
</feature>
<evidence type="ECO:0000259" key="6">
    <source>
        <dbReference type="PROSITE" id="PS51293"/>
    </source>
</evidence>
<feature type="domain" description="SANT" evidence="6">
    <location>
        <begin position="30"/>
        <end position="64"/>
    </location>
</feature>
<dbReference type="EMBL" id="JAPFFF010000028">
    <property type="protein sequence ID" value="KAK8847151.1"/>
    <property type="molecule type" value="Genomic_DNA"/>
</dbReference>
<dbReference type="PANTHER" id="PTHR46621:SF1">
    <property type="entry name" value="SNRNA-ACTIVATING PROTEIN COMPLEX SUBUNIT 4"/>
    <property type="match status" value="1"/>
</dbReference>
<evidence type="ECO:0000313" key="9">
    <source>
        <dbReference type="Proteomes" id="UP001470230"/>
    </source>
</evidence>
<dbReference type="InterPro" id="IPR017930">
    <property type="entry name" value="Myb_dom"/>
</dbReference>
<name>A0ABR2HH94_9EUKA</name>
<feature type="domain" description="Myb-like" evidence="5">
    <location>
        <begin position="73"/>
        <end position="119"/>
    </location>
</feature>
<evidence type="ECO:0000256" key="3">
    <source>
        <dbReference type="ARBA" id="ARBA00023163"/>
    </source>
</evidence>
<comment type="caution">
    <text evidence="8">The sequence shown here is derived from an EMBL/GenBank/DDBJ whole genome shotgun (WGS) entry which is preliminary data.</text>
</comment>
<proteinExistence type="predicted"/>
<keyword evidence="3" id="KW-0804">Transcription</keyword>
<evidence type="ECO:0000313" key="8">
    <source>
        <dbReference type="EMBL" id="KAK8847151.1"/>
    </source>
</evidence>
<dbReference type="PANTHER" id="PTHR46621">
    <property type="entry name" value="SNRNA-ACTIVATING PROTEIN COMPLEX SUBUNIT 4"/>
    <property type="match status" value="1"/>
</dbReference>
<organism evidence="8 9">
    <name type="scientific">Tritrichomonas musculus</name>
    <dbReference type="NCBI Taxonomy" id="1915356"/>
    <lineage>
        <taxon>Eukaryota</taxon>
        <taxon>Metamonada</taxon>
        <taxon>Parabasalia</taxon>
        <taxon>Tritrichomonadida</taxon>
        <taxon>Tritrichomonadidae</taxon>
        <taxon>Tritrichomonas</taxon>
    </lineage>
</organism>
<dbReference type="SMART" id="SM00717">
    <property type="entry name" value="SANT"/>
    <property type="match status" value="2"/>
</dbReference>
<feature type="domain" description="HTH myb-type" evidence="7">
    <location>
        <begin position="23"/>
        <end position="76"/>
    </location>
</feature>
<evidence type="ECO:0000256" key="1">
    <source>
        <dbReference type="ARBA" id="ARBA00023015"/>
    </source>
</evidence>
<dbReference type="Gene3D" id="1.10.10.60">
    <property type="entry name" value="Homeodomain-like"/>
    <property type="match status" value="2"/>
</dbReference>
<evidence type="ECO:0008006" key="10">
    <source>
        <dbReference type="Google" id="ProtNLM"/>
    </source>
</evidence>
<dbReference type="PROSITE" id="PS51294">
    <property type="entry name" value="HTH_MYB"/>
    <property type="match status" value="2"/>
</dbReference>
<accession>A0ABR2HH94</accession>
<dbReference type="InterPro" id="IPR017884">
    <property type="entry name" value="SANT_dom"/>
</dbReference>
<dbReference type="PROSITE" id="PS51293">
    <property type="entry name" value="SANT"/>
    <property type="match status" value="1"/>
</dbReference>
<keyword evidence="2" id="KW-0238">DNA-binding</keyword>
<evidence type="ECO:0000256" key="4">
    <source>
        <dbReference type="ARBA" id="ARBA00023242"/>
    </source>
</evidence>
<reference evidence="8 9" key="1">
    <citation type="submission" date="2024-04" db="EMBL/GenBank/DDBJ databases">
        <title>Tritrichomonas musculus Genome.</title>
        <authorList>
            <person name="Alves-Ferreira E."/>
            <person name="Grigg M."/>
            <person name="Lorenzi H."/>
            <person name="Galac M."/>
        </authorList>
    </citation>
    <scope>NUCLEOTIDE SEQUENCE [LARGE SCALE GENOMIC DNA]</scope>
    <source>
        <strain evidence="8 9">EAF2021</strain>
    </source>
</reference>
<evidence type="ECO:0000259" key="5">
    <source>
        <dbReference type="PROSITE" id="PS50090"/>
    </source>
</evidence>
<dbReference type="Proteomes" id="UP001470230">
    <property type="component" value="Unassembled WGS sequence"/>
</dbReference>
<dbReference type="SUPFAM" id="SSF46689">
    <property type="entry name" value="Homeodomain-like"/>
    <property type="match status" value="1"/>
</dbReference>